<dbReference type="Pfam" id="PF00067">
    <property type="entry name" value="p450"/>
    <property type="match status" value="1"/>
</dbReference>
<keyword evidence="3" id="KW-0349">Heme</keyword>
<dbReference type="EMBL" id="KI392311">
    <property type="protein sequence ID" value="ERN17802.1"/>
    <property type="molecule type" value="Genomic_DNA"/>
</dbReference>
<dbReference type="SUPFAM" id="SSF48264">
    <property type="entry name" value="Cytochrome P450"/>
    <property type="match status" value="1"/>
</dbReference>
<dbReference type="OMA" id="NNEKKWA"/>
<keyword evidence="10 11" id="KW-0472">Membrane</keyword>
<comment type="similarity">
    <text evidence="2">Belongs to the cytochrome P450 family.</text>
</comment>
<dbReference type="GO" id="GO:0004497">
    <property type="term" value="F:monooxygenase activity"/>
    <property type="evidence" value="ECO:0007669"/>
    <property type="project" value="UniProtKB-KW"/>
</dbReference>
<dbReference type="eggNOG" id="KOG0157">
    <property type="taxonomic scope" value="Eukaryota"/>
</dbReference>
<dbReference type="GO" id="GO:0005506">
    <property type="term" value="F:iron ion binding"/>
    <property type="evidence" value="ECO:0007669"/>
    <property type="project" value="InterPro"/>
</dbReference>
<dbReference type="Gene3D" id="1.10.630.10">
    <property type="entry name" value="Cytochrome P450"/>
    <property type="match status" value="1"/>
</dbReference>
<evidence type="ECO:0000256" key="7">
    <source>
        <dbReference type="ARBA" id="ARBA00023002"/>
    </source>
</evidence>
<organism evidence="12 13">
    <name type="scientific">Amborella trichopoda</name>
    <dbReference type="NCBI Taxonomy" id="13333"/>
    <lineage>
        <taxon>Eukaryota</taxon>
        <taxon>Viridiplantae</taxon>
        <taxon>Streptophyta</taxon>
        <taxon>Embryophyta</taxon>
        <taxon>Tracheophyta</taxon>
        <taxon>Spermatophyta</taxon>
        <taxon>Magnoliopsida</taxon>
        <taxon>Amborellales</taxon>
        <taxon>Amborellaceae</taxon>
        <taxon>Amborella</taxon>
    </lineage>
</organism>
<sequence>MIDDFGYLYMITGDNFLSWVAPKPQLFIREPELIREILNNKNGDYQKPEMNRITEKLLGDGLASTNNEKKWAFHRKMANKAFNAEGVKVNRERRDPGFLSLSSHALLLFLIFFLTF</sequence>
<evidence type="ECO:0000256" key="1">
    <source>
        <dbReference type="ARBA" id="ARBA00004370"/>
    </source>
</evidence>
<proteinExistence type="inferred from homology"/>
<evidence type="ECO:0000313" key="12">
    <source>
        <dbReference type="EMBL" id="ERN17802.1"/>
    </source>
</evidence>
<accession>U5D8P8</accession>
<protein>
    <recommendedName>
        <fullName evidence="14">Cytochrome P450</fullName>
    </recommendedName>
</protein>
<keyword evidence="4 11" id="KW-0812">Transmembrane</keyword>
<evidence type="ECO:0000256" key="4">
    <source>
        <dbReference type="ARBA" id="ARBA00022692"/>
    </source>
</evidence>
<evidence type="ECO:0000256" key="3">
    <source>
        <dbReference type="ARBA" id="ARBA00022617"/>
    </source>
</evidence>
<dbReference type="Gramene" id="ERN17802">
    <property type="protein sequence ID" value="ERN17802"/>
    <property type="gene ID" value="AMTR_s00047p00166640"/>
</dbReference>
<evidence type="ECO:0000256" key="8">
    <source>
        <dbReference type="ARBA" id="ARBA00023004"/>
    </source>
</evidence>
<dbReference type="GO" id="GO:0016020">
    <property type="term" value="C:membrane"/>
    <property type="evidence" value="ECO:0007669"/>
    <property type="project" value="UniProtKB-SubCell"/>
</dbReference>
<evidence type="ECO:0000256" key="11">
    <source>
        <dbReference type="SAM" id="Phobius"/>
    </source>
</evidence>
<keyword evidence="13" id="KW-1185">Reference proteome</keyword>
<dbReference type="InterPro" id="IPR036396">
    <property type="entry name" value="Cyt_P450_sf"/>
</dbReference>
<dbReference type="InterPro" id="IPR050665">
    <property type="entry name" value="Cytochrome_P450_Monooxygen"/>
</dbReference>
<keyword evidence="6 11" id="KW-1133">Transmembrane helix</keyword>
<dbReference type="PANTHER" id="PTHR24282:SF20">
    <property type="entry name" value="CYTOCHROME P450 CYP749A22-LIKE"/>
    <property type="match status" value="1"/>
</dbReference>
<keyword evidence="8" id="KW-0408">Iron</keyword>
<evidence type="ECO:0000256" key="2">
    <source>
        <dbReference type="ARBA" id="ARBA00010617"/>
    </source>
</evidence>
<evidence type="ECO:0000256" key="5">
    <source>
        <dbReference type="ARBA" id="ARBA00022723"/>
    </source>
</evidence>
<feature type="transmembrane region" description="Helical" evidence="11">
    <location>
        <begin position="98"/>
        <end position="115"/>
    </location>
</feature>
<dbReference type="PANTHER" id="PTHR24282">
    <property type="entry name" value="CYTOCHROME P450 FAMILY MEMBER"/>
    <property type="match status" value="1"/>
</dbReference>
<dbReference type="Proteomes" id="UP000017836">
    <property type="component" value="Unassembled WGS sequence"/>
</dbReference>
<evidence type="ECO:0000256" key="9">
    <source>
        <dbReference type="ARBA" id="ARBA00023033"/>
    </source>
</evidence>
<dbReference type="GO" id="GO:0020037">
    <property type="term" value="F:heme binding"/>
    <property type="evidence" value="ECO:0007669"/>
    <property type="project" value="InterPro"/>
</dbReference>
<keyword evidence="9" id="KW-0503">Monooxygenase</keyword>
<name>U5D8P8_AMBTC</name>
<keyword evidence="7" id="KW-0560">Oxidoreductase</keyword>
<dbReference type="HOGENOM" id="CLU_2100160_0_0_1"/>
<dbReference type="AlphaFoldDB" id="U5D8P8"/>
<comment type="subcellular location">
    <subcellularLocation>
        <location evidence="1">Membrane</location>
    </subcellularLocation>
</comment>
<evidence type="ECO:0000256" key="10">
    <source>
        <dbReference type="ARBA" id="ARBA00023136"/>
    </source>
</evidence>
<gene>
    <name evidence="12" type="ORF">AMTR_s00047p00166640</name>
</gene>
<dbReference type="GO" id="GO:0016705">
    <property type="term" value="F:oxidoreductase activity, acting on paired donors, with incorporation or reduction of molecular oxygen"/>
    <property type="evidence" value="ECO:0007669"/>
    <property type="project" value="InterPro"/>
</dbReference>
<dbReference type="InterPro" id="IPR001128">
    <property type="entry name" value="Cyt_P450"/>
</dbReference>
<reference evidence="13" key="1">
    <citation type="journal article" date="2013" name="Science">
        <title>The Amborella genome and the evolution of flowering plants.</title>
        <authorList>
            <consortium name="Amborella Genome Project"/>
        </authorList>
    </citation>
    <scope>NUCLEOTIDE SEQUENCE [LARGE SCALE GENOMIC DNA]</scope>
</reference>
<evidence type="ECO:0000313" key="13">
    <source>
        <dbReference type="Proteomes" id="UP000017836"/>
    </source>
</evidence>
<keyword evidence="5" id="KW-0479">Metal-binding</keyword>
<evidence type="ECO:0000256" key="6">
    <source>
        <dbReference type="ARBA" id="ARBA00022989"/>
    </source>
</evidence>
<evidence type="ECO:0008006" key="14">
    <source>
        <dbReference type="Google" id="ProtNLM"/>
    </source>
</evidence>